<dbReference type="InterPro" id="IPR036473">
    <property type="entry name" value="Mopterin_CF_MoaD-rel_C_sf"/>
</dbReference>
<dbReference type="Proteomes" id="UP000198915">
    <property type="component" value="Unassembled WGS sequence"/>
</dbReference>
<dbReference type="RefSeq" id="WP_092276081.1">
    <property type="nucleotide sequence ID" value="NZ_CP176856.1"/>
</dbReference>
<dbReference type="GeneID" id="301129876"/>
<dbReference type="AlphaFoldDB" id="A0A1I4D0P6"/>
<evidence type="ECO:0000313" key="3">
    <source>
        <dbReference type="Proteomes" id="UP000198915"/>
    </source>
</evidence>
<keyword evidence="3" id="KW-1185">Reference proteome</keyword>
<name>A0A1I4D0P6_9BACL</name>
<proteinExistence type="predicted"/>
<reference evidence="3" key="1">
    <citation type="submission" date="2016-10" db="EMBL/GenBank/DDBJ databases">
        <authorList>
            <person name="Varghese N."/>
            <person name="Submissions S."/>
        </authorList>
    </citation>
    <scope>NUCLEOTIDE SEQUENCE [LARGE SCALE GENOMIC DNA]</scope>
    <source>
        <strain evidence="3">OK042</strain>
    </source>
</reference>
<dbReference type="EMBL" id="FORT01000022">
    <property type="protein sequence ID" value="SFK87204.1"/>
    <property type="molecule type" value="Genomic_DNA"/>
</dbReference>
<accession>A0A1I4D0P6</accession>
<dbReference type="Pfam" id="PF09189">
    <property type="entry name" value="MoaD_arch"/>
    <property type="match status" value="1"/>
</dbReference>
<dbReference type="InterPro" id="IPR015272">
    <property type="entry name" value="MoadD_C"/>
</dbReference>
<feature type="domain" description="Molybdopterin cofactor biosynthesis MoaD-related C-terminal" evidence="1">
    <location>
        <begin position="5"/>
        <end position="90"/>
    </location>
</feature>
<dbReference type="STRING" id="1884381.SAMN05518846_12239"/>
<gene>
    <name evidence="2" type="ORF">SAMN05518846_12239</name>
</gene>
<organism evidence="2 3">
    <name type="scientific">Brevibacillus centrosporus</name>
    <dbReference type="NCBI Taxonomy" id="54910"/>
    <lineage>
        <taxon>Bacteria</taxon>
        <taxon>Bacillati</taxon>
        <taxon>Bacillota</taxon>
        <taxon>Bacilli</taxon>
        <taxon>Bacillales</taxon>
        <taxon>Paenibacillaceae</taxon>
        <taxon>Brevibacillus</taxon>
    </lineage>
</organism>
<evidence type="ECO:0000259" key="1">
    <source>
        <dbReference type="Pfam" id="PF09189"/>
    </source>
</evidence>
<protein>
    <recommendedName>
        <fullName evidence="1">Molybdopterin cofactor biosynthesis MoaD-related C-terminal domain-containing protein</fullName>
    </recommendedName>
</protein>
<dbReference type="Gene3D" id="3.30.1370.80">
    <property type="entry name" value="Molybdopterin cofactor biosynthesis MoaD-related, C-terminal domain"/>
    <property type="match status" value="1"/>
</dbReference>
<evidence type="ECO:0000313" key="2">
    <source>
        <dbReference type="EMBL" id="SFK87204.1"/>
    </source>
</evidence>
<sequence length="90" mass="10176">MIEKVMELRGIPVSALVTYLTECGGEAKSESLPIQVVGDQWQAEILREEQVRITSRFHVNAVFIRMTALGPESFERLMAQFRLKILRVGG</sequence>